<sequence length="166" mass="17728">MAIDPDGRSLAKDTLPLRFGVLLVAVIALAATVPAKAETVLERAVREAEPCKALKVNIGFTPIGIDNVEEVRIDTFQLSADGHKGHAKLIGLLACKTSEQAFLHGDASAKIHVEAAFDLQSCEIAQLEAHILETGGRFKSAVDLLARSIEKSLQDGMSSQIAKLCR</sequence>
<comment type="caution">
    <text evidence="1">The sequence shown here is derived from an EMBL/GenBank/DDBJ whole genome shotgun (WGS) entry which is preliminary data.</text>
</comment>
<accession>A0ABX3PH35</accession>
<dbReference type="RefSeq" id="WP_081174524.1">
    <property type="nucleotide sequence ID" value="NZ_MSPX01000003.1"/>
</dbReference>
<evidence type="ECO:0000313" key="2">
    <source>
        <dbReference type="Proteomes" id="UP000192652"/>
    </source>
</evidence>
<evidence type="ECO:0000313" key="1">
    <source>
        <dbReference type="EMBL" id="OQP87400.1"/>
    </source>
</evidence>
<name>A0ABX3PH35_9HYPH</name>
<dbReference type="EMBL" id="MSPX01000003">
    <property type="protein sequence ID" value="OQP87400.1"/>
    <property type="molecule type" value="Genomic_DNA"/>
</dbReference>
<gene>
    <name evidence="1" type="ORF">BTR14_05565</name>
</gene>
<organism evidence="1 2">
    <name type="scientific">Xaviernesmea rhizosphaerae</name>
    <dbReference type="NCBI Taxonomy" id="1672749"/>
    <lineage>
        <taxon>Bacteria</taxon>
        <taxon>Pseudomonadati</taxon>
        <taxon>Pseudomonadota</taxon>
        <taxon>Alphaproteobacteria</taxon>
        <taxon>Hyphomicrobiales</taxon>
        <taxon>Rhizobiaceae</taxon>
        <taxon>Rhizobium/Agrobacterium group</taxon>
        <taxon>Xaviernesmea</taxon>
    </lineage>
</organism>
<proteinExistence type="predicted"/>
<dbReference type="Proteomes" id="UP000192652">
    <property type="component" value="Unassembled WGS sequence"/>
</dbReference>
<reference evidence="1 2" key="1">
    <citation type="journal article" date="2017" name="Antonie Van Leeuwenhoek">
        <title>Rhizobium rhizosphaerae sp. nov., a novel species isolated from rice rhizosphere.</title>
        <authorList>
            <person name="Zhao J.J."/>
            <person name="Zhang J."/>
            <person name="Zhang R.J."/>
            <person name="Zhang C.W."/>
            <person name="Yin H.Q."/>
            <person name="Zhang X.X."/>
        </authorList>
    </citation>
    <scope>NUCLEOTIDE SEQUENCE [LARGE SCALE GENOMIC DNA]</scope>
    <source>
        <strain evidence="1 2">RD15</strain>
    </source>
</reference>
<keyword evidence="2" id="KW-1185">Reference proteome</keyword>
<protein>
    <submittedName>
        <fullName evidence="1">Uncharacterized protein</fullName>
    </submittedName>
</protein>